<dbReference type="SUPFAM" id="SSF52467">
    <property type="entry name" value="DHS-like NAD/FAD-binding domain"/>
    <property type="match status" value="1"/>
</dbReference>
<keyword evidence="3" id="KW-0963">Cytoplasm</keyword>
<dbReference type="AlphaFoldDB" id="A0A075G8S7"/>
<evidence type="ECO:0000256" key="2">
    <source>
        <dbReference type="ARBA" id="ARBA00023027"/>
    </source>
</evidence>
<keyword evidence="3" id="KW-0805">Transcription regulation</keyword>
<dbReference type="GO" id="GO:0017136">
    <property type="term" value="F:histone deacetylase activity, NAD-dependent"/>
    <property type="evidence" value="ECO:0007669"/>
    <property type="project" value="TreeGrafter"/>
</dbReference>
<name>A0A075G8S7_9ARCH</name>
<feature type="binding site" evidence="3">
    <location>
        <begin position="184"/>
        <end position="186"/>
    </location>
    <ligand>
        <name>NAD(+)</name>
        <dbReference type="ChEBI" id="CHEBI:57540"/>
    </ligand>
</feature>
<dbReference type="InterPro" id="IPR027546">
    <property type="entry name" value="Sirtuin_class_III"/>
</dbReference>
<reference evidence="6" key="1">
    <citation type="journal article" date="2014" name="Genome Biol. Evol.">
        <title>Pangenome evidence for extensive interdomain horizontal transfer affecting lineage core and shell genes in uncultured planktonic thaumarchaeota and euryarchaeota.</title>
        <authorList>
            <person name="Deschamps P."/>
            <person name="Zivanovic Y."/>
            <person name="Moreira D."/>
            <person name="Rodriguez-Valera F."/>
            <person name="Lopez-Garcia P."/>
        </authorList>
    </citation>
    <scope>NUCLEOTIDE SEQUENCE</scope>
</reference>
<gene>
    <name evidence="6" type="primary">npdA</name>
    <name evidence="3" type="synonym">cobB</name>
</gene>
<dbReference type="NCBIfam" id="NF001753">
    <property type="entry name" value="PRK00481.1-3"/>
    <property type="match status" value="1"/>
</dbReference>
<dbReference type="InterPro" id="IPR026590">
    <property type="entry name" value="Ssirtuin_cat_dom"/>
</dbReference>
<dbReference type="InterPro" id="IPR050134">
    <property type="entry name" value="NAD-dep_sirtuin_deacylases"/>
</dbReference>
<dbReference type="CDD" id="cd01412">
    <property type="entry name" value="SIRT5_Af1_CobB"/>
    <property type="match status" value="1"/>
</dbReference>
<accession>A0A075G8S7</accession>
<feature type="binding site" evidence="3 4">
    <location>
        <position position="147"/>
    </location>
    <ligand>
        <name>Zn(2+)</name>
        <dbReference type="ChEBI" id="CHEBI:29105"/>
    </ligand>
</feature>
<evidence type="ECO:0000256" key="4">
    <source>
        <dbReference type="PROSITE-ProRule" id="PRU00236"/>
    </source>
</evidence>
<feature type="binding site" evidence="3 4">
    <location>
        <position position="128"/>
    </location>
    <ligand>
        <name>Zn(2+)</name>
        <dbReference type="ChEBI" id="CHEBI:29105"/>
    </ligand>
</feature>
<evidence type="ECO:0000313" key="6">
    <source>
        <dbReference type="EMBL" id="AIE98132.1"/>
    </source>
</evidence>
<dbReference type="PROSITE" id="PS50305">
    <property type="entry name" value="SIRTUIN"/>
    <property type="match status" value="1"/>
</dbReference>
<dbReference type="Gene3D" id="3.40.50.1220">
    <property type="entry name" value="TPP-binding domain"/>
    <property type="match status" value="1"/>
</dbReference>
<comment type="function">
    <text evidence="3">NAD-dependent lysine deacetylase and desuccinylase that specifically removes acetyl and succinyl groups on target proteins. Modulates the activities of several proteins which are inactive in their acylated form. Deacetylates the N-terminal lysine residue of Alba, the major archaeal chromatin protein and that, in turn, increases Alba's DNA binding affinity, thereby repressing transcription.</text>
</comment>
<feature type="binding site" evidence="3">
    <location>
        <begin position="99"/>
        <end position="102"/>
    </location>
    <ligand>
        <name>NAD(+)</name>
        <dbReference type="ChEBI" id="CHEBI:57540"/>
    </ligand>
</feature>
<proteinExistence type="inferred from homology"/>
<comment type="subcellular location">
    <subcellularLocation>
        <location evidence="3">Cytoplasm</location>
    </subcellularLocation>
</comment>
<dbReference type="InterPro" id="IPR003000">
    <property type="entry name" value="Sirtuin"/>
</dbReference>
<sequence length="241" mass="27066">MKMFDTVAQKLKDSRKIVFVTGAGISQESGIPTFRGKDGYWRKYDPMKLASIDAFYDDPKLVWEWYEDRRKNILDVKPNEGHFAISQMEEFKDVVILTQNIDGLHQRSGSTNVLELHGSIIRIKCTVCDFTDNITKNFESLPPKCKCGGMLRPDVVWFGESLPQNIWQSAIKEASVCDVMVIVGTSLVVSPANTLPVYAKQNGAILIEVNPEKTVMSNDMALSIQATSVEVLPKMLSIFKK</sequence>
<dbReference type="GO" id="GO:0008270">
    <property type="term" value="F:zinc ion binding"/>
    <property type="evidence" value="ECO:0007669"/>
    <property type="project" value="UniProtKB-UniRule"/>
</dbReference>
<feature type="binding site" evidence="3">
    <location>
        <position position="228"/>
    </location>
    <ligand>
        <name>NAD(+)</name>
        <dbReference type="ChEBI" id="CHEBI:57540"/>
    </ligand>
</feature>
<dbReference type="GO" id="GO:0005737">
    <property type="term" value="C:cytoplasm"/>
    <property type="evidence" value="ECO:0007669"/>
    <property type="project" value="UniProtKB-SubCell"/>
</dbReference>
<comment type="domain">
    <text evidence="3">2 residues (Tyr-66 and Arg-69) present in a large hydrophobic pocket are probably involved in substrate specificity. They are important for desuccinylation activity, but dispensable for deacetylation activity.</text>
</comment>
<dbReference type="GO" id="GO:0036055">
    <property type="term" value="F:protein-succinyllysine desuccinylase activity"/>
    <property type="evidence" value="ECO:0007669"/>
    <property type="project" value="UniProtKB-UniRule"/>
</dbReference>
<dbReference type="InterPro" id="IPR026591">
    <property type="entry name" value="Sirtuin_cat_small_dom_sf"/>
</dbReference>
<feature type="binding site" evidence="3 4">
    <location>
        <position position="125"/>
    </location>
    <ligand>
        <name>Zn(2+)</name>
        <dbReference type="ChEBI" id="CHEBI:29105"/>
    </ligand>
</feature>
<dbReference type="PANTHER" id="PTHR11085:SF10">
    <property type="entry name" value="NAD-DEPENDENT PROTEIN DEACYLASE SIRTUIN-5, MITOCHONDRIAL-RELATED"/>
    <property type="match status" value="1"/>
</dbReference>
<feature type="binding site" evidence="3 4">
    <location>
        <position position="145"/>
    </location>
    <ligand>
        <name>Zn(2+)</name>
        <dbReference type="ChEBI" id="CHEBI:29105"/>
    </ligand>
</feature>
<comment type="catalytic activity">
    <reaction evidence="3">
        <text>N(6)-acetyl-L-lysyl-[protein] + NAD(+) + H2O = 2''-O-acetyl-ADP-D-ribose + nicotinamide + L-lysyl-[protein]</text>
        <dbReference type="Rhea" id="RHEA:43636"/>
        <dbReference type="Rhea" id="RHEA-COMP:9752"/>
        <dbReference type="Rhea" id="RHEA-COMP:10731"/>
        <dbReference type="ChEBI" id="CHEBI:15377"/>
        <dbReference type="ChEBI" id="CHEBI:17154"/>
        <dbReference type="ChEBI" id="CHEBI:29969"/>
        <dbReference type="ChEBI" id="CHEBI:57540"/>
        <dbReference type="ChEBI" id="CHEBI:61930"/>
        <dbReference type="ChEBI" id="CHEBI:83767"/>
        <dbReference type="EC" id="2.3.1.286"/>
    </reaction>
</comment>
<feature type="binding site" evidence="3">
    <location>
        <position position="66"/>
    </location>
    <ligand>
        <name>substrate</name>
    </ligand>
</feature>
<comment type="catalytic activity">
    <reaction evidence="3">
        <text>N(6)-succinyl-L-lysyl-[protein] + NAD(+) + H2O = 2''-O-succinyl-ADP-D-ribose + nicotinamide + L-lysyl-[protein]</text>
        <dbReference type="Rhea" id="RHEA:47668"/>
        <dbReference type="Rhea" id="RHEA-COMP:9752"/>
        <dbReference type="Rhea" id="RHEA-COMP:11877"/>
        <dbReference type="ChEBI" id="CHEBI:15377"/>
        <dbReference type="ChEBI" id="CHEBI:17154"/>
        <dbReference type="ChEBI" id="CHEBI:29969"/>
        <dbReference type="ChEBI" id="CHEBI:57540"/>
        <dbReference type="ChEBI" id="CHEBI:87830"/>
        <dbReference type="ChEBI" id="CHEBI:87832"/>
    </reaction>
</comment>
<dbReference type="PANTHER" id="PTHR11085">
    <property type="entry name" value="NAD-DEPENDENT PROTEIN DEACYLASE SIRTUIN-5, MITOCHONDRIAL-RELATED"/>
    <property type="match status" value="1"/>
</dbReference>
<keyword evidence="1 3" id="KW-0808">Transferase</keyword>
<evidence type="ECO:0000256" key="1">
    <source>
        <dbReference type="ARBA" id="ARBA00022679"/>
    </source>
</evidence>
<keyword evidence="3" id="KW-0804">Transcription</keyword>
<keyword evidence="2 3" id="KW-0520">NAD</keyword>
<dbReference type="HAMAP" id="MF_01121">
    <property type="entry name" value="Sirtuin_ClassIII"/>
    <property type="match status" value="1"/>
</dbReference>
<comment type="caution">
    <text evidence="3">Lacks conserved residue(s) required for the propagation of feature annotation.</text>
</comment>
<feature type="binding site" evidence="3">
    <location>
        <begin position="210"/>
        <end position="212"/>
    </location>
    <ligand>
        <name>NAD(+)</name>
        <dbReference type="ChEBI" id="CHEBI:57540"/>
    </ligand>
</feature>
<dbReference type="Gene3D" id="3.30.1600.10">
    <property type="entry name" value="SIR2/SIRT2 'Small Domain"/>
    <property type="match status" value="1"/>
</dbReference>
<comment type="cofactor">
    <cofactor evidence="3">
        <name>Zn(2+)</name>
        <dbReference type="ChEBI" id="CHEBI:29105"/>
    </cofactor>
    <text evidence="3">Binds 1 zinc ion per subunit.</text>
</comment>
<feature type="domain" description="Deacetylase sirtuin-type" evidence="5">
    <location>
        <begin position="1"/>
        <end position="241"/>
    </location>
</feature>
<dbReference type="GO" id="GO:0070403">
    <property type="term" value="F:NAD+ binding"/>
    <property type="evidence" value="ECO:0007669"/>
    <property type="project" value="UniProtKB-UniRule"/>
</dbReference>
<evidence type="ECO:0000259" key="5">
    <source>
        <dbReference type="PROSITE" id="PS50305"/>
    </source>
</evidence>
<dbReference type="InterPro" id="IPR029035">
    <property type="entry name" value="DHS-like_NAD/FAD-binding_dom"/>
</dbReference>
<keyword evidence="3 4" id="KW-0479">Metal-binding</keyword>
<organism evidence="6">
    <name type="scientific">uncultured marine thaumarchaeote KM3_04_D06</name>
    <dbReference type="NCBI Taxonomy" id="1455965"/>
    <lineage>
        <taxon>Archaea</taxon>
        <taxon>Nitrososphaerota</taxon>
        <taxon>environmental samples</taxon>
    </lineage>
</organism>
<protein>
    <recommendedName>
        <fullName evidence="3">NAD-dependent protein deacylase</fullName>
        <ecNumber evidence="3">2.3.1.286</ecNumber>
    </recommendedName>
    <alternativeName>
        <fullName evidence="3">Regulatory protein SIR2 homolog</fullName>
    </alternativeName>
</protein>
<dbReference type="EMBL" id="KF900526">
    <property type="protein sequence ID" value="AIE98132.1"/>
    <property type="molecule type" value="Genomic_DNA"/>
</dbReference>
<dbReference type="GO" id="GO:0036054">
    <property type="term" value="F:protein-malonyllysine demalonylase activity"/>
    <property type="evidence" value="ECO:0007669"/>
    <property type="project" value="InterPro"/>
</dbReference>
<dbReference type="EC" id="2.3.1.286" evidence="3"/>
<evidence type="ECO:0000256" key="3">
    <source>
        <dbReference type="HAMAP-Rule" id="MF_01121"/>
    </source>
</evidence>
<comment type="similarity">
    <text evidence="3">Belongs to the sirtuin family. Class III subfamily.</text>
</comment>
<feature type="binding site" evidence="3">
    <location>
        <position position="69"/>
    </location>
    <ligand>
        <name>substrate</name>
    </ligand>
</feature>
<keyword evidence="3 4" id="KW-0862">Zinc</keyword>
<dbReference type="Pfam" id="PF02146">
    <property type="entry name" value="SIR2"/>
    <property type="match status" value="1"/>
</dbReference>
<feature type="active site" description="Proton acceptor" evidence="3 4">
    <location>
        <position position="117"/>
    </location>
</feature>